<dbReference type="PANTHER" id="PTHR47272">
    <property type="entry name" value="DDE_TNP_1_7 DOMAIN-CONTAINING PROTEIN"/>
    <property type="match status" value="1"/>
</dbReference>
<sequence>MLFTDDMIEHIAHHPNLYSAQELGDPIKTSPQEIEHFLAMLLFMGVFNFPSLEDYWHHESRFNMWADHQAALHHQRRPAAALDRHDQDHNQMCATTAWDIGLVTGKSEGDETIGLGVSR</sequence>
<dbReference type="EMBL" id="JBBPFD010000010">
    <property type="protein sequence ID" value="KAK7909773.1"/>
    <property type="molecule type" value="Genomic_DNA"/>
</dbReference>
<accession>A0AAW0NZ95</accession>
<dbReference type="InterPro" id="IPR029526">
    <property type="entry name" value="PGBD"/>
</dbReference>
<dbReference type="Pfam" id="PF13843">
    <property type="entry name" value="DDE_Tnp_1_7"/>
    <property type="match status" value="1"/>
</dbReference>
<dbReference type="Proteomes" id="UP001460270">
    <property type="component" value="Unassembled WGS sequence"/>
</dbReference>
<name>A0AAW0NZ95_9GOBI</name>
<comment type="caution">
    <text evidence="2">The sequence shown here is derived from an EMBL/GenBank/DDBJ whole genome shotgun (WGS) entry which is preliminary data.</text>
</comment>
<evidence type="ECO:0000259" key="1">
    <source>
        <dbReference type="Pfam" id="PF13843"/>
    </source>
</evidence>
<gene>
    <name evidence="2" type="ORF">WMY93_014457</name>
</gene>
<evidence type="ECO:0000313" key="3">
    <source>
        <dbReference type="Proteomes" id="UP001460270"/>
    </source>
</evidence>
<evidence type="ECO:0000313" key="2">
    <source>
        <dbReference type="EMBL" id="KAK7909773.1"/>
    </source>
</evidence>
<protein>
    <recommendedName>
        <fullName evidence="1">PiggyBac transposable element-derived protein domain-containing protein</fullName>
    </recommendedName>
</protein>
<feature type="domain" description="PiggyBac transposable element-derived protein" evidence="1">
    <location>
        <begin position="1"/>
        <end position="62"/>
    </location>
</feature>
<keyword evidence="3" id="KW-1185">Reference proteome</keyword>
<organism evidence="2 3">
    <name type="scientific">Mugilogobius chulae</name>
    <name type="common">yellowstripe goby</name>
    <dbReference type="NCBI Taxonomy" id="88201"/>
    <lineage>
        <taxon>Eukaryota</taxon>
        <taxon>Metazoa</taxon>
        <taxon>Chordata</taxon>
        <taxon>Craniata</taxon>
        <taxon>Vertebrata</taxon>
        <taxon>Euteleostomi</taxon>
        <taxon>Actinopterygii</taxon>
        <taxon>Neopterygii</taxon>
        <taxon>Teleostei</taxon>
        <taxon>Neoteleostei</taxon>
        <taxon>Acanthomorphata</taxon>
        <taxon>Gobiaria</taxon>
        <taxon>Gobiiformes</taxon>
        <taxon>Gobioidei</taxon>
        <taxon>Gobiidae</taxon>
        <taxon>Gobionellinae</taxon>
        <taxon>Mugilogobius</taxon>
    </lineage>
</organism>
<dbReference type="PANTHER" id="PTHR47272:SF1">
    <property type="entry name" value="PIGGYBAC TRANSPOSABLE ELEMENT-DERIVED PROTEIN 3-LIKE"/>
    <property type="match status" value="1"/>
</dbReference>
<dbReference type="AlphaFoldDB" id="A0AAW0NZ95"/>
<reference evidence="3" key="1">
    <citation type="submission" date="2024-04" db="EMBL/GenBank/DDBJ databases">
        <title>Salinicola lusitanus LLJ914,a marine bacterium isolated from the Okinawa Trough.</title>
        <authorList>
            <person name="Li J."/>
        </authorList>
    </citation>
    <scope>NUCLEOTIDE SEQUENCE [LARGE SCALE GENOMIC DNA]</scope>
</reference>
<proteinExistence type="predicted"/>